<sequence>MRTTVAQRISYARVAAREAGLGAAVVAKRARTAVMGAPRRLWALLAIACSGALVVSAISHFLSGGASGSRTIAELIGRPLNTALIAYLVGYAVCFGAWHAISVCRRLGREEMTRASFLQGKAQRPNCPRNILRERD</sequence>
<dbReference type="Proteomes" id="UP000004510">
    <property type="component" value="Unassembled WGS sequence"/>
</dbReference>
<gene>
    <name evidence="2" type="ORF">HMPREF0004_0325</name>
</gene>
<organism evidence="2 3">
    <name type="scientific">Achromobacter piechaudii ATCC 43553</name>
    <dbReference type="NCBI Taxonomy" id="742159"/>
    <lineage>
        <taxon>Bacteria</taxon>
        <taxon>Pseudomonadati</taxon>
        <taxon>Pseudomonadota</taxon>
        <taxon>Betaproteobacteria</taxon>
        <taxon>Burkholderiales</taxon>
        <taxon>Alcaligenaceae</taxon>
        <taxon>Achromobacter</taxon>
    </lineage>
</organism>
<dbReference type="AlphaFoldDB" id="D4X4C8"/>
<reference evidence="3" key="1">
    <citation type="submission" date="2010-03" db="EMBL/GenBank/DDBJ databases">
        <title>Complete sequence of Mobiluncus curtisii ATCC 43063.</title>
        <authorList>
            <person name="Muzny D."/>
            <person name="Qin X."/>
            <person name="Deng J."/>
            <person name="Jiang H."/>
            <person name="Liu Y."/>
            <person name="Qu J."/>
            <person name="Song X.-Z."/>
            <person name="Zhang L."/>
            <person name="Thornton R."/>
            <person name="Coyle M."/>
            <person name="Francisco L."/>
            <person name="Jackson L."/>
            <person name="Javaid M."/>
            <person name="Korchina V."/>
            <person name="Kovar C."/>
            <person name="Mata R."/>
            <person name="Mathew T."/>
            <person name="Ngo R."/>
            <person name="Nguyen L."/>
            <person name="Nguyen N."/>
            <person name="Okwuonu G."/>
            <person name="Ongeri F."/>
            <person name="Pham C."/>
            <person name="Simmons D."/>
            <person name="Wilczek-Boney K."/>
            <person name="Hale W."/>
            <person name="Jakkamsetti A."/>
            <person name="Pham P."/>
            <person name="Ruth R."/>
            <person name="San Lucas F."/>
            <person name="Warren J."/>
            <person name="Zhang J."/>
            <person name="Zhao Z."/>
            <person name="Zhou C."/>
            <person name="Zhu D."/>
            <person name="Lee S."/>
            <person name="Bess C."/>
            <person name="Blankenburg K."/>
            <person name="Forbes L."/>
            <person name="Fu Q."/>
            <person name="Gubbala S."/>
            <person name="Hirani K."/>
            <person name="Jayaseelan J.C."/>
            <person name="Lara F."/>
            <person name="Munidasa M."/>
            <person name="Palculict T."/>
            <person name="Patil S."/>
            <person name="Pu L.-L."/>
            <person name="Saada N."/>
            <person name="Tang L."/>
            <person name="Weissenberger G."/>
            <person name="Zhu Y."/>
            <person name="Hemphill L."/>
            <person name="Shang Y."/>
            <person name="Youmans B."/>
            <person name="Ayvaz T."/>
            <person name="Ross M."/>
            <person name="Santibanez J."/>
            <person name="Aqrawi P."/>
            <person name="Gross S."/>
            <person name="Joshi V."/>
            <person name="Fowler G."/>
            <person name="Nazareth L."/>
            <person name="Reid J."/>
            <person name="Worley K."/>
            <person name="Petrosino J."/>
            <person name="Highlander S."/>
            <person name="Gibbs R."/>
            <person name="Gibbs R."/>
        </authorList>
    </citation>
    <scope>NUCLEOTIDE SEQUENCE [LARGE SCALE GENOMIC DNA]</scope>
    <source>
        <strain evidence="3">ATCC 43553</strain>
    </source>
</reference>
<name>D4X4C8_9BURK</name>
<dbReference type="HOGENOM" id="CLU_1870880_0_0_4"/>
<proteinExistence type="predicted"/>
<accession>D4X4C8</accession>
<feature type="transmembrane region" description="Helical" evidence="1">
    <location>
        <begin position="82"/>
        <end position="104"/>
    </location>
</feature>
<keyword evidence="1" id="KW-1133">Transmembrane helix</keyword>
<keyword evidence="1" id="KW-0472">Membrane</keyword>
<protein>
    <submittedName>
        <fullName evidence="2">Uncharacterized protein</fullName>
    </submittedName>
</protein>
<evidence type="ECO:0000313" key="3">
    <source>
        <dbReference type="Proteomes" id="UP000004510"/>
    </source>
</evidence>
<keyword evidence="1" id="KW-0812">Transmembrane</keyword>
<evidence type="ECO:0000313" key="2">
    <source>
        <dbReference type="EMBL" id="EFF78100.1"/>
    </source>
</evidence>
<feature type="transmembrane region" description="Helical" evidence="1">
    <location>
        <begin position="41"/>
        <end position="62"/>
    </location>
</feature>
<evidence type="ECO:0000256" key="1">
    <source>
        <dbReference type="SAM" id="Phobius"/>
    </source>
</evidence>
<dbReference type="EMBL" id="ADMS01000013">
    <property type="protein sequence ID" value="EFF78100.1"/>
    <property type="molecule type" value="Genomic_DNA"/>
</dbReference>
<comment type="caution">
    <text evidence="2">The sequence shown here is derived from an EMBL/GenBank/DDBJ whole genome shotgun (WGS) entry which is preliminary data.</text>
</comment>